<name>A0AAD3DBR1_9STRA</name>
<proteinExistence type="predicted"/>
<evidence type="ECO:0000313" key="1">
    <source>
        <dbReference type="EMBL" id="GFH61463.1"/>
    </source>
</evidence>
<evidence type="ECO:0000313" key="2">
    <source>
        <dbReference type="Proteomes" id="UP001054902"/>
    </source>
</evidence>
<keyword evidence="2" id="KW-1185">Reference proteome</keyword>
<protein>
    <submittedName>
        <fullName evidence="1">Uncharacterized protein</fullName>
    </submittedName>
</protein>
<gene>
    <name evidence="1" type="ORF">CTEN210_17939</name>
</gene>
<dbReference type="Proteomes" id="UP001054902">
    <property type="component" value="Unassembled WGS sequence"/>
</dbReference>
<sequence>MTSPGTSLSVGDEIILLSSGEKRKFNCERGIVTEYPRYGSWMTVQLLSNEGNEPSKKIKWRKGSYSNYTNLYSSNRMDPMMVLDGCDHIWANIVSYCAEHDPPHGIWSEDAVHIHTTLSLVSKSWMSTFKDQNK</sequence>
<reference evidence="1 2" key="1">
    <citation type="journal article" date="2021" name="Sci. Rep.">
        <title>The genome of the diatom Chaetoceros tenuissimus carries an ancient integrated fragment of an extant virus.</title>
        <authorList>
            <person name="Hongo Y."/>
            <person name="Kimura K."/>
            <person name="Takaki Y."/>
            <person name="Yoshida Y."/>
            <person name="Baba S."/>
            <person name="Kobayashi G."/>
            <person name="Nagasaki K."/>
            <person name="Hano T."/>
            <person name="Tomaru Y."/>
        </authorList>
    </citation>
    <scope>NUCLEOTIDE SEQUENCE [LARGE SCALE GENOMIC DNA]</scope>
    <source>
        <strain evidence="1 2">NIES-3715</strain>
    </source>
</reference>
<accession>A0AAD3DBR1</accession>
<organism evidence="1 2">
    <name type="scientific">Chaetoceros tenuissimus</name>
    <dbReference type="NCBI Taxonomy" id="426638"/>
    <lineage>
        <taxon>Eukaryota</taxon>
        <taxon>Sar</taxon>
        <taxon>Stramenopiles</taxon>
        <taxon>Ochrophyta</taxon>
        <taxon>Bacillariophyta</taxon>
        <taxon>Coscinodiscophyceae</taxon>
        <taxon>Chaetocerotophycidae</taxon>
        <taxon>Chaetocerotales</taxon>
        <taxon>Chaetocerotaceae</taxon>
        <taxon>Chaetoceros</taxon>
    </lineage>
</organism>
<dbReference type="AlphaFoldDB" id="A0AAD3DBR1"/>
<dbReference type="EMBL" id="BLLK01000074">
    <property type="protein sequence ID" value="GFH61463.1"/>
    <property type="molecule type" value="Genomic_DNA"/>
</dbReference>
<comment type="caution">
    <text evidence="1">The sequence shown here is derived from an EMBL/GenBank/DDBJ whole genome shotgun (WGS) entry which is preliminary data.</text>
</comment>